<evidence type="ECO:0000313" key="3">
    <source>
        <dbReference type="Proteomes" id="UP000265703"/>
    </source>
</evidence>
<feature type="domain" description="BTB" evidence="1">
    <location>
        <begin position="48"/>
        <end position="109"/>
    </location>
</feature>
<dbReference type="InterPro" id="IPR011333">
    <property type="entry name" value="SKP1/BTB/POZ_sf"/>
</dbReference>
<dbReference type="PROSITE" id="PS50097">
    <property type="entry name" value="BTB"/>
    <property type="match status" value="1"/>
</dbReference>
<dbReference type="OrthoDB" id="10250130at2759"/>
<dbReference type="Proteomes" id="UP000265703">
    <property type="component" value="Unassembled WGS sequence"/>
</dbReference>
<proteinExistence type="predicted"/>
<dbReference type="CDD" id="cd18186">
    <property type="entry name" value="BTB_POZ_ZBTB_KLHL-like"/>
    <property type="match status" value="1"/>
</dbReference>
<dbReference type="AlphaFoldDB" id="A0A397S651"/>
<keyword evidence="3" id="KW-1185">Reference proteome</keyword>
<dbReference type="InterPro" id="IPR000210">
    <property type="entry name" value="BTB/POZ_dom"/>
</dbReference>
<evidence type="ECO:0000259" key="1">
    <source>
        <dbReference type="PROSITE" id="PS50097"/>
    </source>
</evidence>
<sequence>MTTIIPGEIHYYTINYSPIEFIDDMPAAYFLLKLRENGEHHFNNFNTADAELRVEGLSTQFWVHKDYLILQSPFFREIFKNATENALIIINVPSPENFAPLLEFLYTGDSEKWYDTINEDNYYDVWLNLEFLGLGTEVKAIFNAYYQNEVLEMEEENWN</sequence>
<dbReference type="Pfam" id="PF00651">
    <property type="entry name" value="BTB"/>
    <property type="match status" value="1"/>
</dbReference>
<dbReference type="EMBL" id="QKYT01001136">
    <property type="protein sequence ID" value="RIA79815.1"/>
    <property type="molecule type" value="Genomic_DNA"/>
</dbReference>
<dbReference type="SMART" id="SM00225">
    <property type="entry name" value="BTB"/>
    <property type="match status" value="1"/>
</dbReference>
<accession>A0A397S651</accession>
<protein>
    <recommendedName>
        <fullName evidence="1">BTB domain-containing protein</fullName>
    </recommendedName>
</protein>
<gene>
    <name evidence="2" type="ORF">C1645_882492</name>
</gene>
<organism evidence="2 3">
    <name type="scientific">Glomus cerebriforme</name>
    <dbReference type="NCBI Taxonomy" id="658196"/>
    <lineage>
        <taxon>Eukaryota</taxon>
        <taxon>Fungi</taxon>
        <taxon>Fungi incertae sedis</taxon>
        <taxon>Mucoromycota</taxon>
        <taxon>Glomeromycotina</taxon>
        <taxon>Glomeromycetes</taxon>
        <taxon>Glomerales</taxon>
        <taxon>Glomeraceae</taxon>
        <taxon>Glomus</taxon>
    </lineage>
</organism>
<dbReference type="Gene3D" id="3.30.710.10">
    <property type="entry name" value="Potassium Channel Kv1.1, Chain A"/>
    <property type="match status" value="1"/>
</dbReference>
<reference evidence="2 3" key="1">
    <citation type="submission" date="2018-06" db="EMBL/GenBank/DDBJ databases">
        <title>Comparative genomics reveals the genomic features of Rhizophagus irregularis, R. cerebriforme, R. diaphanum and Gigaspora rosea, and their symbiotic lifestyle signature.</title>
        <authorList>
            <person name="Morin E."/>
            <person name="San Clemente H."/>
            <person name="Chen E.C.H."/>
            <person name="De La Providencia I."/>
            <person name="Hainaut M."/>
            <person name="Kuo A."/>
            <person name="Kohler A."/>
            <person name="Murat C."/>
            <person name="Tang N."/>
            <person name="Roy S."/>
            <person name="Loubradou J."/>
            <person name="Henrissat B."/>
            <person name="Grigoriev I.V."/>
            <person name="Corradi N."/>
            <person name="Roux C."/>
            <person name="Martin F.M."/>
        </authorList>
    </citation>
    <scope>NUCLEOTIDE SEQUENCE [LARGE SCALE GENOMIC DNA]</scope>
    <source>
        <strain evidence="2 3">DAOM 227022</strain>
    </source>
</reference>
<dbReference type="SUPFAM" id="SSF54695">
    <property type="entry name" value="POZ domain"/>
    <property type="match status" value="1"/>
</dbReference>
<comment type="caution">
    <text evidence="2">The sequence shown here is derived from an EMBL/GenBank/DDBJ whole genome shotgun (WGS) entry which is preliminary data.</text>
</comment>
<evidence type="ECO:0000313" key="2">
    <source>
        <dbReference type="EMBL" id="RIA79815.1"/>
    </source>
</evidence>
<name>A0A397S651_9GLOM</name>